<sequence>MWLILELKVQIMNMIIKFFSERLFIIGFGLLIILVGLFSPRYALINLWTTFQRVERENLK</sequence>
<name>A0A6J5T6F1_9CAUD</name>
<evidence type="ECO:0000256" key="1">
    <source>
        <dbReference type="SAM" id="Phobius"/>
    </source>
</evidence>
<keyword evidence="1" id="KW-1133">Transmembrane helix</keyword>
<gene>
    <name evidence="2" type="ORF">UFOVP1655_103</name>
</gene>
<proteinExistence type="predicted"/>
<organism evidence="2">
    <name type="scientific">uncultured Caudovirales phage</name>
    <dbReference type="NCBI Taxonomy" id="2100421"/>
    <lineage>
        <taxon>Viruses</taxon>
        <taxon>Duplodnaviria</taxon>
        <taxon>Heunggongvirae</taxon>
        <taxon>Uroviricota</taxon>
        <taxon>Caudoviricetes</taxon>
        <taxon>Peduoviridae</taxon>
        <taxon>Maltschvirus</taxon>
        <taxon>Maltschvirus maltsch</taxon>
    </lineage>
</organism>
<keyword evidence="1" id="KW-0472">Membrane</keyword>
<reference evidence="2" key="1">
    <citation type="submission" date="2020-05" db="EMBL/GenBank/DDBJ databases">
        <authorList>
            <person name="Chiriac C."/>
            <person name="Salcher M."/>
            <person name="Ghai R."/>
            <person name="Kavagutti S V."/>
        </authorList>
    </citation>
    <scope>NUCLEOTIDE SEQUENCE</scope>
</reference>
<dbReference type="EMBL" id="LR797523">
    <property type="protein sequence ID" value="CAB4222444.1"/>
    <property type="molecule type" value="Genomic_DNA"/>
</dbReference>
<protein>
    <submittedName>
        <fullName evidence="2">Uncharacterized protein</fullName>
    </submittedName>
</protein>
<keyword evidence="1" id="KW-0812">Transmembrane</keyword>
<evidence type="ECO:0000313" key="2">
    <source>
        <dbReference type="EMBL" id="CAB4222444.1"/>
    </source>
</evidence>
<feature type="transmembrane region" description="Helical" evidence="1">
    <location>
        <begin position="21"/>
        <end position="39"/>
    </location>
</feature>
<accession>A0A6J5T6F1</accession>